<dbReference type="EMBL" id="CACVKT020010061">
    <property type="protein sequence ID" value="CAC5424756.1"/>
    <property type="molecule type" value="Genomic_DNA"/>
</dbReference>
<proteinExistence type="predicted"/>
<protein>
    <submittedName>
        <fullName evidence="2">Uncharacterized protein</fullName>
    </submittedName>
</protein>
<gene>
    <name evidence="2" type="ORF">MCOR_56633</name>
</gene>
<evidence type="ECO:0000313" key="3">
    <source>
        <dbReference type="Proteomes" id="UP000507470"/>
    </source>
</evidence>
<evidence type="ECO:0000256" key="1">
    <source>
        <dbReference type="SAM" id="MobiDB-lite"/>
    </source>
</evidence>
<evidence type="ECO:0000313" key="2">
    <source>
        <dbReference type="EMBL" id="CAC5424756.1"/>
    </source>
</evidence>
<feature type="region of interest" description="Disordered" evidence="1">
    <location>
        <begin position="103"/>
        <end position="143"/>
    </location>
</feature>
<dbReference type="OrthoDB" id="10520353at2759"/>
<accession>A0A6J8EYK1</accession>
<organism evidence="2 3">
    <name type="scientific">Mytilus coruscus</name>
    <name type="common">Sea mussel</name>
    <dbReference type="NCBI Taxonomy" id="42192"/>
    <lineage>
        <taxon>Eukaryota</taxon>
        <taxon>Metazoa</taxon>
        <taxon>Spiralia</taxon>
        <taxon>Lophotrochozoa</taxon>
        <taxon>Mollusca</taxon>
        <taxon>Bivalvia</taxon>
        <taxon>Autobranchia</taxon>
        <taxon>Pteriomorphia</taxon>
        <taxon>Mytilida</taxon>
        <taxon>Mytiloidea</taxon>
        <taxon>Mytilidae</taxon>
        <taxon>Mytilinae</taxon>
        <taxon>Mytilus</taxon>
    </lineage>
</organism>
<keyword evidence="3" id="KW-1185">Reference proteome</keyword>
<dbReference type="InterPro" id="IPR010994">
    <property type="entry name" value="RuvA_2-like"/>
</dbReference>
<name>A0A6J8EYK1_MYTCO</name>
<dbReference type="SUPFAM" id="SSF47781">
    <property type="entry name" value="RuvA domain 2-like"/>
    <property type="match status" value="1"/>
</dbReference>
<feature type="compositionally biased region" description="Acidic residues" evidence="1">
    <location>
        <begin position="103"/>
        <end position="122"/>
    </location>
</feature>
<dbReference type="Proteomes" id="UP000507470">
    <property type="component" value="Unassembled WGS sequence"/>
</dbReference>
<dbReference type="AlphaFoldDB" id="A0A6J8EYK1"/>
<sequence>MSYLESEQVNMEKVCINFCGYDDLLSVPFVGQTTADRIWDLRKQGDIIPENLVTIPSIHMDIIHELIDYTPLSGYKFVDQIEDNLEDNLEDFDDNCTIFSEEDQDKYEEGQDEFDEEEEDTQQSEQQTIIPKSEPLVPPSDFSFQYPPMQLGQELKEKKIKFENVYKPVTTGEIPTSL</sequence>
<reference evidence="2 3" key="1">
    <citation type="submission" date="2020-06" db="EMBL/GenBank/DDBJ databases">
        <authorList>
            <person name="Li R."/>
            <person name="Bekaert M."/>
        </authorList>
    </citation>
    <scope>NUCLEOTIDE SEQUENCE [LARGE SCALE GENOMIC DNA]</scope>
    <source>
        <strain evidence="3">wild</strain>
    </source>
</reference>